<dbReference type="PANTHER" id="PTHR47763:SF5">
    <property type="entry name" value="CHROMOSOME UNDETERMINED SCAFFOLD_25, WHOLE GENOME SHOTGUN SEQUENCE"/>
    <property type="match status" value="1"/>
</dbReference>
<keyword evidence="3" id="KW-0723">Serine/threonine-protein kinase</keyword>
<dbReference type="InterPro" id="IPR002035">
    <property type="entry name" value="VWF_A"/>
</dbReference>
<dbReference type="GO" id="GO:0005524">
    <property type="term" value="F:ATP binding"/>
    <property type="evidence" value="ECO:0007669"/>
    <property type="project" value="InterPro"/>
</dbReference>
<comment type="caution">
    <text evidence="9">The sequence shown here is derived from an EMBL/GenBank/DDBJ whole genome shotgun (WGS) entry which is preliminary data.</text>
</comment>
<evidence type="ECO:0000313" key="9">
    <source>
        <dbReference type="EMBL" id="CAD8083287.1"/>
    </source>
</evidence>
<sequence>MISKLIEQSPSICPENIQCKNKECNLMHPRCFAGVCINNLNGKCKKPCPQNLNHIGKGNLKEKLQMISINGVFVINLCPKIDCKNNNCYYLHRDWISKRNICMKNLKNSDDCEGECENNQKHLDWEELRQEVLKEYEYKNISPESITDVDKIYHSLEKYCLKYFKGICDYKGQCPKFHVDWENIRNVSADQFERKKLIPCTHSLKPQLQRMDSKSYKKLELLFDKQKLQKLQHDIKERNILDVVFIMDCTGSMGIWIDQARESISSIIDIFNKTVSQTLIRIAFVGYRDFKDNKHIQYHDFTTDVDLIKQFISTLEAEGGDDEAEDVAGGIEQVLKLNFSKHPESILCTFLISDAPTHGKQYHDNEVDDEHNDEIKDGSLEKLMQVLDQKKIPNNYFFCCKLNDTTNKMFEIMKQNFKNLEISQLETQDFANYVSISMIKSFKQSSINLMNSLQQKTQKIFAHFIWHKAIEPVECNNKNNLNYFSNFLTQMGKNQVGGDTILEIEMNQKILSQNDQGMVSYIFEAFDVRNNLKVIIKLPKKVVDLYQNKKGQIDEDIIQNAQKASFVRYNQTIIAKQLSCAYRLQTKSIDKAHPIFYVTPIKYTLCQEFMGLKDLYAETNININGPWEKISNNTNYMDKEKENYSAFSHFTYYFTNKSLVINDLQGKQGVLSDPCIHTKQDIGYLRDETNQEMLGIETFFQTQHSQCNDICKSLGLKRNCDDFNISIPETRTFLELKQLNLQQVNAVCNVCGDIFQIKYEDYKSQIDTAYTCKSCVEVNEFTEICECCGNEFKFNLNRVLKQALDLKICDQCQKDCLDQRCNECAQILQKQITYCEKCDKKQQCYYCKSKCSRRNVKQKVNATNGVSIYLCEEAWQFFQNLYCFKCFQEFSYQSWPSQTEYIKGEYLCYKCQKQ</sequence>
<name>A0A8S1MQF4_PARPR</name>
<keyword evidence="5" id="KW-0732">Signal</keyword>
<keyword evidence="4" id="KW-0808">Transferase</keyword>
<keyword evidence="10" id="KW-1185">Reference proteome</keyword>
<dbReference type="InterPro" id="IPR052969">
    <property type="entry name" value="Thr-specific_kinase-like"/>
</dbReference>
<evidence type="ECO:0000256" key="2">
    <source>
        <dbReference type="ARBA" id="ARBA00022525"/>
    </source>
</evidence>
<dbReference type="SMART" id="SM00811">
    <property type="entry name" value="Alpha_kinase"/>
    <property type="match status" value="1"/>
</dbReference>
<dbReference type="GO" id="GO:0004674">
    <property type="term" value="F:protein serine/threonine kinase activity"/>
    <property type="evidence" value="ECO:0007669"/>
    <property type="project" value="UniProtKB-KW"/>
</dbReference>
<dbReference type="Pfam" id="PF02816">
    <property type="entry name" value="Alpha_kinase"/>
    <property type="match status" value="1"/>
</dbReference>
<organism evidence="9 10">
    <name type="scientific">Paramecium primaurelia</name>
    <dbReference type="NCBI Taxonomy" id="5886"/>
    <lineage>
        <taxon>Eukaryota</taxon>
        <taxon>Sar</taxon>
        <taxon>Alveolata</taxon>
        <taxon>Ciliophora</taxon>
        <taxon>Intramacronucleata</taxon>
        <taxon>Oligohymenophorea</taxon>
        <taxon>Peniculida</taxon>
        <taxon>Parameciidae</taxon>
        <taxon>Paramecium</taxon>
    </lineage>
</organism>
<protein>
    <submittedName>
        <fullName evidence="9">Uncharacterized protein</fullName>
    </submittedName>
</protein>
<dbReference type="PROSITE" id="PS51158">
    <property type="entry name" value="ALPHA_KINASE"/>
    <property type="match status" value="1"/>
</dbReference>
<dbReference type="EMBL" id="CAJJDM010000072">
    <property type="protein sequence ID" value="CAD8083287.1"/>
    <property type="molecule type" value="Genomic_DNA"/>
</dbReference>
<evidence type="ECO:0000256" key="5">
    <source>
        <dbReference type="ARBA" id="ARBA00022729"/>
    </source>
</evidence>
<dbReference type="PANTHER" id="PTHR47763">
    <property type="entry name" value="ALPHA-PROTEIN KINASE VWKA"/>
    <property type="match status" value="1"/>
</dbReference>
<dbReference type="InterPro" id="IPR056861">
    <property type="entry name" value="HMCN1-like_VWA"/>
</dbReference>
<keyword evidence="2" id="KW-0964">Secreted</keyword>
<dbReference type="CDD" id="cd04515">
    <property type="entry name" value="Alpha_kinase"/>
    <property type="match status" value="1"/>
</dbReference>
<evidence type="ECO:0000256" key="6">
    <source>
        <dbReference type="ARBA" id="ARBA00022777"/>
    </source>
</evidence>
<evidence type="ECO:0000256" key="1">
    <source>
        <dbReference type="ARBA" id="ARBA00004613"/>
    </source>
</evidence>
<feature type="domain" description="VWFA" evidence="7">
    <location>
        <begin position="242"/>
        <end position="460"/>
    </location>
</feature>
<evidence type="ECO:0000256" key="4">
    <source>
        <dbReference type="ARBA" id="ARBA00022679"/>
    </source>
</evidence>
<comment type="subcellular location">
    <subcellularLocation>
        <location evidence="1">Secreted</location>
    </subcellularLocation>
</comment>
<dbReference type="AlphaFoldDB" id="A0A8S1MQF4"/>
<dbReference type="InterPro" id="IPR004166">
    <property type="entry name" value="a-kinase_dom"/>
</dbReference>
<dbReference type="Pfam" id="PF25106">
    <property type="entry name" value="VWA_4"/>
    <property type="match status" value="1"/>
</dbReference>
<dbReference type="Proteomes" id="UP000688137">
    <property type="component" value="Unassembled WGS sequence"/>
</dbReference>
<evidence type="ECO:0000259" key="8">
    <source>
        <dbReference type="PROSITE" id="PS51158"/>
    </source>
</evidence>
<evidence type="ECO:0000256" key="3">
    <source>
        <dbReference type="ARBA" id="ARBA00022527"/>
    </source>
</evidence>
<dbReference type="PROSITE" id="PS50234">
    <property type="entry name" value="VWFA"/>
    <property type="match status" value="1"/>
</dbReference>
<gene>
    <name evidence="9" type="ORF">PPRIM_AZ9-3.1.T0690216</name>
</gene>
<reference evidence="9" key="1">
    <citation type="submission" date="2021-01" db="EMBL/GenBank/DDBJ databases">
        <authorList>
            <consortium name="Genoscope - CEA"/>
            <person name="William W."/>
        </authorList>
    </citation>
    <scope>NUCLEOTIDE SEQUENCE</scope>
</reference>
<dbReference type="GO" id="GO:0005737">
    <property type="term" value="C:cytoplasm"/>
    <property type="evidence" value="ECO:0007669"/>
    <property type="project" value="TreeGrafter"/>
</dbReference>
<feature type="domain" description="Alpha-type protein kinase" evidence="8">
    <location>
        <begin position="483"/>
        <end position="719"/>
    </location>
</feature>
<keyword evidence="6" id="KW-0418">Kinase</keyword>
<dbReference type="OMA" id="QRMDSKS"/>
<dbReference type="CDD" id="cd00198">
    <property type="entry name" value="vWFA"/>
    <property type="match status" value="1"/>
</dbReference>
<accession>A0A8S1MQF4</accession>
<evidence type="ECO:0000259" key="7">
    <source>
        <dbReference type="PROSITE" id="PS50234"/>
    </source>
</evidence>
<evidence type="ECO:0000313" key="10">
    <source>
        <dbReference type="Proteomes" id="UP000688137"/>
    </source>
</evidence>
<proteinExistence type="predicted"/>